<feature type="region of interest" description="Disordered" evidence="1">
    <location>
        <begin position="297"/>
        <end position="329"/>
    </location>
</feature>
<feature type="compositionally biased region" description="Polar residues" evidence="1">
    <location>
        <begin position="1"/>
        <end position="14"/>
    </location>
</feature>
<sequence length="656" mass="65555">MLLWSGRSSVSVPDTSGTAPKPAASAPAGPSPGHVHGPRCLAEARGSLQGALEALAAVAEEGQRLQVLVTEWCDGGDLHAHLLRLQQHTRRHASASRRPDSLGYLPSPQQLASAAGHGPGPGPGPASAARSQWEALLPSEGAAAGSGQTSHGTRPPSRARDVSTRSLVQLLTRGKQETVAAIAAALDVARGVAALHAAGLAHGRLEPRTVLCASTPHAKAEAGAAAGGVAGALAASVGMAGVATAFTMTSASSGLGPGRGSLDVAPVARLQPPPADEQPLSVGAVIIKQRSLTDPQQELPLPVELLNKGPGPLSSGAGPSSAAPHRSSGIMGWLRSPLGGASGGVSSPGLGSASPLVSYVRSSIGAEVQAAGHQCTGTAQTTPHAPAPVTAPIPFVASAPVDRMRPPSSAAISSGAALGSGAAAAAASAPMSTCTGAHPATAAGGVARAEGSLAPSVVSPFIATSYNARTDAALPYQMPYTFKLRLPSVPSTDRARAAVRGALEDGGPRNAANAGGADLSKNTVTWGALAYAAPETFAGMASGLPDGVGGCGHPEEGAGRPAPSGAFAADVYSLGALLWQLVSGGRPPHYERHPAQILMGLLSGDLDLALEWPEDVDPELAELGRACMRREPDSRPSAQMVAAVLESVLERVRQMA</sequence>
<dbReference type="AlphaFoldDB" id="A0A835XHY1"/>
<feature type="region of interest" description="Disordered" evidence="1">
    <location>
        <begin position="1"/>
        <end position="39"/>
    </location>
</feature>
<dbReference type="EMBL" id="JAEHOE010000177">
    <property type="protein sequence ID" value="KAG2483412.1"/>
    <property type="molecule type" value="Genomic_DNA"/>
</dbReference>
<feature type="domain" description="Serine-threonine/tyrosine-protein kinase catalytic" evidence="2">
    <location>
        <begin position="568"/>
        <end position="642"/>
    </location>
</feature>
<dbReference type="SUPFAM" id="SSF56112">
    <property type="entry name" value="Protein kinase-like (PK-like)"/>
    <property type="match status" value="2"/>
</dbReference>
<proteinExistence type="predicted"/>
<accession>A0A835XHY1</accession>
<name>A0A835XHY1_9CHLO</name>
<dbReference type="Pfam" id="PF07714">
    <property type="entry name" value="PK_Tyr_Ser-Thr"/>
    <property type="match status" value="1"/>
</dbReference>
<protein>
    <recommendedName>
        <fullName evidence="2">Serine-threonine/tyrosine-protein kinase catalytic domain-containing protein</fullName>
    </recommendedName>
</protein>
<dbReference type="PANTHER" id="PTHR44329:SF214">
    <property type="entry name" value="PROTEIN KINASE DOMAIN-CONTAINING PROTEIN"/>
    <property type="match status" value="1"/>
</dbReference>
<keyword evidence="4" id="KW-1185">Reference proteome</keyword>
<dbReference type="InterPro" id="IPR011009">
    <property type="entry name" value="Kinase-like_dom_sf"/>
</dbReference>
<comment type="caution">
    <text evidence="3">The sequence shown here is derived from an EMBL/GenBank/DDBJ whole genome shotgun (WGS) entry which is preliminary data.</text>
</comment>
<feature type="region of interest" description="Disordered" evidence="1">
    <location>
        <begin position="90"/>
        <end position="162"/>
    </location>
</feature>
<evidence type="ECO:0000313" key="4">
    <source>
        <dbReference type="Proteomes" id="UP000612055"/>
    </source>
</evidence>
<dbReference type="GO" id="GO:0004674">
    <property type="term" value="F:protein serine/threonine kinase activity"/>
    <property type="evidence" value="ECO:0007669"/>
    <property type="project" value="TreeGrafter"/>
</dbReference>
<evidence type="ECO:0000313" key="3">
    <source>
        <dbReference type="EMBL" id="KAG2483412.1"/>
    </source>
</evidence>
<dbReference type="InterPro" id="IPR051681">
    <property type="entry name" value="Ser/Thr_Kinases-Pseudokinases"/>
</dbReference>
<gene>
    <name evidence="3" type="ORF">HYH03_017719</name>
</gene>
<dbReference type="Gene3D" id="1.10.510.10">
    <property type="entry name" value="Transferase(Phosphotransferase) domain 1"/>
    <property type="match status" value="2"/>
</dbReference>
<feature type="compositionally biased region" description="Low complexity" evidence="1">
    <location>
        <begin position="297"/>
        <end position="324"/>
    </location>
</feature>
<feature type="compositionally biased region" description="Low complexity" evidence="1">
    <location>
        <begin position="15"/>
        <end position="33"/>
    </location>
</feature>
<organism evidence="3 4">
    <name type="scientific">Edaphochlamys debaryana</name>
    <dbReference type="NCBI Taxonomy" id="47281"/>
    <lineage>
        <taxon>Eukaryota</taxon>
        <taxon>Viridiplantae</taxon>
        <taxon>Chlorophyta</taxon>
        <taxon>core chlorophytes</taxon>
        <taxon>Chlorophyceae</taxon>
        <taxon>CS clade</taxon>
        <taxon>Chlamydomonadales</taxon>
        <taxon>Chlamydomonadales incertae sedis</taxon>
        <taxon>Edaphochlamys</taxon>
    </lineage>
</organism>
<evidence type="ECO:0000259" key="2">
    <source>
        <dbReference type="Pfam" id="PF07714"/>
    </source>
</evidence>
<dbReference type="PANTHER" id="PTHR44329">
    <property type="entry name" value="SERINE/THREONINE-PROTEIN KINASE TNNI3K-RELATED"/>
    <property type="match status" value="1"/>
</dbReference>
<dbReference type="OrthoDB" id="563060at2759"/>
<dbReference type="InterPro" id="IPR001245">
    <property type="entry name" value="Ser-Thr/Tyr_kinase_cat_dom"/>
</dbReference>
<evidence type="ECO:0000256" key="1">
    <source>
        <dbReference type="SAM" id="MobiDB-lite"/>
    </source>
</evidence>
<reference evidence="3" key="1">
    <citation type="journal article" date="2020" name="bioRxiv">
        <title>Comparative genomics of Chlamydomonas.</title>
        <authorList>
            <person name="Craig R.J."/>
            <person name="Hasan A.R."/>
            <person name="Ness R.W."/>
            <person name="Keightley P.D."/>
        </authorList>
    </citation>
    <scope>NUCLEOTIDE SEQUENCE</scope>
    <source>
        <strain evidence="3">CCAP 11/70</strain>
    </source>
</reference>
<dbReference type="Proteomes" id="UP000612055">
    <property type="component" value="Unassembled WGS sequence"/>
</dbReference>